<organism evidence="6 7">
    <name type="scientific">Bradyrhizobium valentinum</name>
    <dbReference type="NCBI Taxonomy" id="1518501"/>
    <lineage>
        <taxon>Bacteria</taxon>
        <taxon>Pseudomonadati</taxon>
        <taxon>Pseudomonadota</taxon>
        <taxon>Alphaproteobacteria</taxon>
        <taxon>Hyphomicrobiales</taxon>
        <taxon>Nitrobacteraceae</taxon>
        <taxon>Bradyrhizobium</taxon>
    </lineage>
</organism>
<dbReference type="Gene3D" id="3.40.50.1970">
    <property type="match status" value="1"/>
</dbReference>
<evidence type="ECO:0000256" key="2">
    <source>
        <dbReference type="ARBA" id="ARBA00023002"/>
    </source>
</evidence>
<protein>
    <submittedName>
        <fullName evidence="6">Maleylacetate reductase</fullName>
    </submittedName>
</protein>
<gene>
    <name evidence="6" type="ORF">CP49_09325</name>
</gene>
<dbReference type="CDD" id="cd08177">
    <property type="entry name" value="MAR"/>
    <property type="match status" value="1"/>
</dbReference>
<keyword evidence="3" id="KW-0520">NAD</keyword>
<dbReference type="OrthoDB" id="3812122at2"/>
<feature type="domain" description="Fe-containing alcohol dehydrogenase-like C-terminal" evidence="5">
    <location>
        <begin position="165"/>
        <end position="346"/>
    </location>
</feature>
<dbReference type="Pfam" id="PF25137">
    <property type="entry name" value="ADH_Fe_C"/>
    <property type="match status" value="1"/>
</dbReference>
<keyword evidence="7" id="KW-1185">Reference proteome</keyword>
<dbReference type="PANTHER" id="PTHR11496:SF102">
    <property type="entry name" value="ALCOHOL DEHYDROGENASE 4"/>
    <property type="match status" value="1"/>
</dbReference>
<dbReference type="STRING" id="1518501.CQ10_06100"/>
<evidence type="ECO:0000259" key="4">
    <source>
        <dbReference type="Pfam" id="PF00465"/>
    </source>
</evidence>
<accession>A0A0R3LQL9</accession>
<dbReference type="InterPro" id="IPR056798">
    <property type="entry name" value="ADH_Fe_C"/>
</dbReference>
<name>A0A0R3LQL9_9BRAD</name>
<keyword evidence="2" id="KW-0560">Oxidoreductase</keyword>
<sequence>MQDFVYQSAPMRVVFGTGTLRQLPDELSRLGITRVLVLATPRQKDLVAGIREMIGERFAGVFTGAVMHTPVEVTERAMEAMHDVRADCLVAIGGGSTTGLGKAIALRTDLPQIVLPTSYAGSEMTPVVGQTSGGIKTTQSSPKILPQIVIYDVDLTMTMPAGLSATSGINAIAHAVEALYARDRNPVISLMAQEGIGTLARALPIICAQPNDRAARTDALYGAWLCGICLGAVGMALHHKLCHTLGGSFNLPHAETHTVVLPHALAYNAPAAPEAMARIADALGVPDPALGLYDLARKLAAPAALREIGMPEAGIDQAANLAVKNPYWNPRPIERDAIRELIARAWRGEAPQTAPTIS</sequence>
<dbReference type="GO" id="GO:0018506">
    <property type="term" value="F:maleylacetate reductase activity"/>
    <property type="evidence" value="ECO:0007669"/>
    <property type="project" value="InterPro"/>
</dbReference>
<proteinExistence type="inferred from homology"/>
<evidence type="ECO:0000256" key="3">
    <source>
        <dbReference type="ARBA" id="ARBA00023027"/>
    </source>
</evidence>
<comment type="similarity">
    <text evidence="1">Belongs to the iron-containing alcohol dehydrogenase family.</text>
</comment>
<dbReference type="AlphaFoldDB" id="A0A0R3LQL9"/>
<evidence type="ECO:0000313" key="6">
    <source>
        <dbReference type="EMBL" id="KRR09182.1"/>
    </source>
</evidence>
<dbReference type="InterPro" id="IPR039697">
    <property type="entry name" value="Alcohol_dehydrogenase_Fe"/>
</dbReference>
<dbReference type="GO" id="GO:0046872">
    <property type="term" value="F:metal ion binding"/>
    <property type="evidence" value="ECO:0007669"/>
    <property type="project" value="InterPro"/>
</dbReference>
<dbReference type="InterPro" id="IPR034786">
    <property type="entry name" value="MAR"/>
</dbReference>
<feature type="domain" description="Alcohol dehydrogenase iron-type/glycerol dehydrogenase GldA" evidence="4">
    <location>
        <begin position="10"/>
        <end position="152"/>
    </location>
</feature>
<dbReference type="PANTHER" id="PTHR11496">
    <property type="entry name" value="ALCOHOL DEHYDROGENASE"/>
    <property type="match status" value="1"/>
</dbReference>
<evidence type="ECO:0000256" key="1">
    <source>
        <dbReference type="ARBA" id="ARBA00007358"/>
    </source>
</evidence>
<dbReference type="Gene3D" id="1.20.1090.10">
    <property type="entry name" value="Dehydroquinate synthase-like - alpha domain"/>
    <property type="match status" value="1"/>
</dbReference>
<reference evidence="6 7" key="1">
    <citation type="submission" date="2014-03" db="EMBL/GenBank/DDBJ databases">
        <title>Bradyrhizobium valentinum sp. nov., isolated from effective nodules of Lupinus mariae-josephae, a lupine endemic of basic-lime soils in Eastern Spain.</title>
        <authorList>
            <person name="Duran D."/>
            <person name="Rey L."/>
            <person name="Navarro A."/>
            <person name="Busquets A."/>
            <person name="Imperial J."/>
            <person name="Ruiz-Argueso T."/>
        </authorList>
    </citation>
    <scope>NUCLEOTIDE SEQUENCE [LARGE SCALE GENOMIC DNA]</scope>
    <source>
        <strain evidence="6 7">LmjM3</strain>
    </source>
</reference>
<dbReference type="RefSeq" id="WP_057850319.1">
    <property type="nucleotide sequence ID" value="NZ_LLXX01000067.1"/>
</dbReference>
<dbReference type="InterPro" id="IPR001670">
    <property type="entry name" value="ADH_Fe/GldA"/>
</dbReference>
<dbReference type="EMBL" id="LLXX01000067">
    <property type="protein sequence ID" value="KRR09182.1"/>
    <property type="molecule type" value="Genomic_DNA"/>
</dbReference>
<dbReference type="GO" id="GO:0004022">
    <property type="term" value="F:alcohol dehydrogenase (NAD+) activity"/>
    <property type="evidence" value="ECO:0007669"/>
    <property type="project" value="TreeGrafter"/>
</dbReference>
<dbReference type="Proteomes" id="UP000051913">
    <property type="component" value="Unassembled WGS sequence"/>
</dbReference>
<evidence type="ECO:0000259" key="5">
    <source>
        <dbReference type="Pfam" id="PF25137"/>
    </source>
</evidence>
<evidence type="ECO:0000313" key="7">
    <source>
        <dbReference type="Proteomes" id="UP000051913"/>
    </source>
</evidence>
<dbReference type="Pfam" id="PF00465">
    <property type="entry name" value="Fe-ADH"/>
    <property type="match status" value="1"/>
</dbReference>
<dbReference type="SUPFAM" id="SSF56796">
    <property type="entry name" value="Dehydroquinate synthase-like"/>
    <property type="match status" value="1"/>
</dbReference>
<comment type="caution">
    <text evidence="6">The sequence shown here is derived from an EMBL/GenBank/DDBJ whole genome shotgun (WGS) entry which is preliminary data.</text>
</comment>